<sequence>MRADAGDWIIRGVAGEFYPCKPEIFAATYEKASAPSERIRYRPRPSERSMWVRFWLTIAFVLGVEMLLAFGLDAWWGEEARGASAAVTLTVCIVMLFVGGIRAGCVPEPRSVAGGRMTADRDDLAKILDEHTLSYWTSEDPTRTRCKCGWRGAGFDLHRVDVILGAGWRKPSTVTTIEELDALPEMSVVLIPIPEEGGSICAQKDIAWFMPGGADPVAVADGHLPITVLWTPGGGQ</sequence>
<dbReference type="Proteomes" id="UP001275440">
    <property type="component" value="Unassembled WGS sequence"/>
</dbReference>
<reference evidence="2 3" key="1">
    <citation type="submission" date="2019-10" db="EMBL/GenBank/DDBJ databases">
        <title>Draft Genome Assembly of Rhodococcus zopfii DSM44189.</title>
        <authorList>
            <person name="Sutton J.M."/>
            <person name="Akob D.M."/>
            <person name="Bushman T.J."/>
        </authorList>
    </citation>
    <scope>NUCLEOTIDE SEQUENCE [LARGE SCALE GENOMIC DNA]</scope>
    <source>
        <strain evidence="2 3">DSM 44189</strain>
    </source>
</reference>
<keyword evidence="1" id="KW-1133">Transmembrane helix</keyword>
<keyword evidence="1" id="KW-0472">Membrane</keyword>
<keyword evidence="3" id="KW-1185">Reference proteome</keyword>
<evidence type="ECO:0000256" key="1">
    <source>
        <dbReference type="SAM" id="Phobius"/>
    </source>
</evidence>
<evidence type="ECO:0000313" key="2">
    <source>
        <dbReference type="EMBL" id="MDV2477401.1"/>
    </source>
</evidence>
<feature type="transmembrane region" description="Helical" evidence="1">
    <location>
        <begin position="82"/>
        <end position="101"/>
    </location>
</feature>
<dbReference type="EMBL" id="WBMO01000004">
    <property type="protein sequence ID" value="MDV2477401.1"/>
    <property type="molecule type" value="Genomic_DNA"/>
</dbReference>
<protein>
    <submittedName>
        <fullName evidence="2">Uncharacterized protein</fullName>
    </submittedName>
</protein>
<feature type="transmembrane region" description="Helical" evidence="1">
    <location>
        <begin position="50"/>
        <end position="70"/>
    </location>
</feature>
<evidence type="ECO:0000313" key="3">
    <source>
        <dbReference type="Proteomes" id="UP001275440"/>
    </source>
</evidence>
<gene>
    <name evidence="2" type="ORF">F8M49_22120</name>
</gene>
<proteinExistence type="predicted"/>
<organism evidence="2 3">
    <name type="scientific">Rhodococcus zopfii</name>
    <dbReference type="NCBI Taxonomy" id="43772"/>
    <lineage>
        <taxon>Bacteria</taxon>
        <taxon>Bacillati</taxon>
        <taxon>Actinomycetota</taxon>
        <taxon>Actinomycetes</taxon>
        <taxon>Mycobacteriales</taxon>
        <taxon>Nocardiaceae</taxon>
        <taxon>Rhodococcus</taxon>
    </lineage>
</organism>
<name>A0ABU3WTQ6_9NOCA</name>
<comment type="caution">
    <text evidence="2">The sequence shown here is derived from an EMBL/GenBank/DDBJ whole genome shotgun (WGS) entry which is preliminary data.</text>
</comment>
<keyword evidence="1" id="KW-0812">Transmembrane</keyword>
<accession>A0ABU3WTQ6</accession>